<dbReference type="SMART" id="SM00179">
    <property type="entry name" value="EGF_CA"/>
    <property type="match status" value="1"/>
</dbReference>
<evidence type="ECO:0000256" key="23">
    <source>
        <dbReference type="ARBA" id="ARBA00041306"/>
    </source>
</evidence>
<keyword evidence="9" id="KW-0356">Hemostasis</keyword>
<dbReference type="InterPro" id="IPR017857">
    <property type="entry name" value="Coagulation_fac-like_Gla_dom"/>
</dbReference>
<dbReference type="GO" id="GO:0004252">
    <property type="term" value="F:serine-type endopeptidase activity"/>
    <property type="evidence" value="ECO:0007669"/>
    <property type="project" value="UniProtKB-EC"/>
</dbReference>
<dbReference type="PROSITE" id="PS00135">
    <property type="entry name" value="TRYPSIN_SER"/>
    <property type="match status" value="1"/>
</dbReference>
<evidence type="ECO:0000256" key="9">
    <source>
        <dbReference type="ARBA" id="ARBA00022696"/>
    </source>
</evidence>
<dbReference type="FunFam" id="2.40.10.10:FF:000013">
    <property type="entry name" value="Coagulation factor X"/>
    <property type="match status" value="1"/>
</dbReference>
<dbReference type="InterPro" id="IPR001881">
    <property type="entry name" value="EGF-like_Ca-bd_dom"/>
</dbReference>
<comment type="function">
    <text evidence="20">Protein C is a vitamin K-dependent serine protease that regulates blood coagulation by inactivating factors Va and VIIIa in the presence of calcium ions and phospholipids. Exerts a protective effect on the endothelial cell barrier function.</text>
</comment>
<name>A0AAN8AF54_ELEMC</name>
<evidence type="ECO:0000256" key="25">
    <source>
        <dbReference type="ARBA" id="ARBA00042906"/>
    </source>
</evidence>
<dbReference type="InterPro" id="IPR018097">
    <property type="entry name" value="EGF_Ca-bd_CS"/>
</dbReference>
<dbReference type="PIRSF" id="PIRSF001143">
    <property type="entry name" value="Factor_X"/>
    <property type="match status" value="1"/>
</dbReference>
<keyword evidence="4" id="KW-0301">Gamma-carboxyglutamic acid</keyword>
<evidence type="ECO:0000259" key="32">
    <source>
        <dbReference type="PROSITE" id="PS50998"/>
    </source>
</evidence>
<evidence type="ECO:0000256" key="14">
    <source>
        <dbReference type="ARBA" id="ARBA00023034"/>
    </source>
</evidence>
<comment type="catalytic activity">
    <reaction evidence="19">
        <text>Degradation of blood coagulation factors Va and VIIIa.</text>
        <dbReference type="EC" id="3.4.21.69"/>
    </reaction>
</comment>
<keyword evidence="18" id="KW-0325">Glycoprotein</keyword>
<keyword evidence="12 28" id="KW-0720">Serine protease</keyword>
<dbReference type="Gene3D" id="4.10.740.10">
    <property type="entry name" value="Coagulation Factor IX"/>
    <property type="match status" value="1"/>
</dbReference>
<dbReference type="InterPro" id="IPR001314">
    <property type="entry name" value="Peptidase_S1A"/>
</dbReference>
<dbReference type="PROSITE" id="PS00011">
    <property type="entry name" value="GLA_1"/>
    <property type="match status" value="1"/>
</dbReference>
<evidence type="ECO:0000256" key="15">
    <source>
        <dbReference type="ARBA" id="ARBA00023084"/>
    </source>
</evidence>
<evidence type="ECO:0000256" key="16">
    <source>
        <dbReference type="ARBA" id="ARBA00023145"/>
    </source>
</evidence>
<dbReference type="InterPro" id="IPR001254">
    <property type="entry name" value="Trypsin_dom"/>
</dbReference>
<dbReference type="GO" id="GO:0005509">
    <property type="term" value="F:calcium ion binding"/>
    <property type="evidence" value="ECO:0007669"/>
    <property type="project" value="InterPro"/>
</dbReference>
<feature type="active site" description="Charge relay system" evidence="26">
    <location>
        <position position="281"/>
    </location>
</feature>
<dbReference type="SMART" id="SM00181">
    <property type="entry name" value="EGF"/>
    <property type="match status" value="2"/>
</dbReference>
<dbReference type="GO" id="GO:0005783">
    <property type="term" value="C:endoplasmic reticulum"/>
    <property type="evidence" value="ECO:0007669"/>
    <property type="project" value="UniProtKB-SubCell"/>
</dbReference>
<keyword evidence="14" id="KW-0333">Golgi apparatus</keyword>
<dbReference type="GO" id="GO:0006508">
    <property type="term" value="P:proteolysis"/>
    <property type="evidence" value="ECO:0007669"/>
    <property type="project" value="UniProtKB-KW"/>
</dbReference>
<dbReference type="InterPro" id="IPR050442">
    <property type="entry name" value="Peptidase_S1_coag_factors"/>
</dbReference>
<dbReference type="PANTHER" id="PTHR24278">
    <property type="entry name" value="COAGULATION FACTOR"/>
    <property type="match status" value="1"/>
</dbReference>
<dbReference type="EMBL" id="JAUZQC010000014">
    <property type="protein sequence ID" value="KAK5860471.1"/>
    <property type="molecule type" value="Genomic_DNA"/>
</dbReference>
<dbReference type="PROSITE" id="PS50026">
    <property type="entry name" value="EGF_3"/>
    <property type="match status" value="1"/>
</dbReference>
<accession>A0AAN8AF54</accession>
<evidence type="ECO:0000256" key="2">
    <source>
        <dbReference type="ARBA" id="ARBA00004555"/>
    </source>
</evidence>
<dbReference type="SUPFAM" id="SSF50494">
    <property type="entry name" value="Trypsin-like serine proteases"/>
    <property type="match status" value="1"/>
</dbReference>
<dbReference type="PROSITE" id="PS50240">
    <property type="entry name" value="TRYPSIN_DOM"/>
    <property type="match status" value="1"/>
</dbReference>
<feature type="domain" description="EGF-like" evidence="30">
    <location>
        <begin position="85"/>
        <end position="120"/>
    </location>
</feature>
<evidence type="ECO:0000256" key="7">
    <source>
        <dbReference type="ARBA" id="ARBA00022670"/>
    </source>
</evidence>
<feature type="active site" description="Charge relay system" evidence="26">
    <location>
        <position position="235"/>
    </location>
</feature>
<feature type="disulfide bond" evidence="27">
    <location>
        <begin position="89"/>
        <end position="99"/>
    </location>
</feature>
<sequence>MSRLLRCVFVIAALWMASALSLSVFRDPRGAHMLLRSRRANSFLEELKPASMERECVEEKCDFEEAREIFQTREATLEFWTVYTDGNQCNSNMCVNGMCVDQYQDYACRCEPGYEGKFCDQPQTATNCSVDNGGCDHSCSESKDGLSRSCSCVSGYKLHLDAKKCSPNDESSCGQLLISRSSYTKPMDGLLPWMVGGEMGKKGESPWQALLLNAMGRFKCGAVLIAESWVLTAAHCLDNSLRFRVRLGDYERHRLEGTEDTLKVLEAFRHPDYNTRTYDNDIALLRLERPVQLSQYILPACLPDRSLAERVLHLNGTETVVSGWGKEDLDSNTFSSALNVIKVPLVDRGICAQHMSNNISENVLCAGVLGQRMDACEGDSGGPMVTLYRDTWFLVGLVSWGEGCGHQDKLGVYTKVSNYNQWIQRIREEWDLAH</sequence>
<evidence type="ECO:0000256" key="19">
    <source>
        <dbReference type="ARBA" id="ARBA00036045"/>
    </source>
</evidence>
<dbReference type="InterPro" id="IPR000294">
    <property type="entry name" value="GLA_domain"/>
</dbReference>
<keyword evidence="15" id="KW-0094">Blood coagulation</keyword>
<evidence type="ECO:0000259" key="31">
    <source>
        <dbReference type="PROSITE" id="PS50240"/>
    </source>
</evidence>
<dbReference type="PROSITE" id="PS00134">
    <property type="entry name" value="TRYPSIN_HIS"/>
    <property type="match status" value="1"/>
</dbReference>
<dbReference type="Pfam" id="PF14670">
    <property type="entry name" value="FXa_inhibition"/>
    <property type="match status" value="1"/>
</dbReference>
<dbReference type="GO" id="GO:0005794">
    <property type="term" value="C:Golgi apparatus"/>
    <property type="evidence" value="ECO:0007669"/>
    <property type="project" value="UniProtKB-SubCell"/>
</dbReference>
<feature type="active site" description="Charge relay system" evidence="26">
    <location>
        <position position="380"/>
    </location>
</feature>
<dbReference type="Pfam" id="PF00089">
    <property type="entry name" value="Trypsin"/>
    <property type="match status" value="1"/>
</dbReference>
<keyword evidence="29" id="KW-0732">Signal</keyword>
<feature type="domain" description="Peptidase S1" evidence="31">
    <location>
        <begin position="194"/>
        <end position="428"/>
    </location>
</feature>
<evidence type="ECO:0000256" key="24">
    <source>
        <dbReference type="ARBA" id="ARBA00042403"/>
    </source>
</evidence>
<dbReference type="FunFam" id="4.10.740.10:FF:000001">
    <property type="entry name" value="vitamin K-dependent protein S"/>
    <property type="match status" value="1"/>
</dbReference>
<dbReference type="Gene3D" id="2.40.10.10">
    <property type="entry name" value="Trypsin-like serine proteases"/>
    <property type="match status" value="2"/>
</dbReference>
<evidence type="ECO:0000256" key="3">
    <source>
        <dbReference type="ARBA" id="ARBA00004613"/>
    </source>
</evidence>
<evidence type="ECO:0000256" key="27">
    <source>
        <dbReference type="PROSITE-ProRule" id="PRU00076"/>
    </source>
</evidence>
<evidence type="ECO:0000256" key="29">
    <source>
        <dbReference type="SAM" id="SignalP"/>
    </source>
</evidence>
<evidence type="ECO:0000259" key="30">
    <source>
        <dbReference type="PROSITE" id="PS50026"/>
    </source>
</evidence>
<dbReference type="InterPro" id="IPR035972">
    <property type="entry name" value="GLA-like_dom_SF"/>
</dbReference>
<feature type="domain" description="Gla" evidence="32">
    <location>
        <begin position="39"/>
        <end position="85"/>
    </location>
</feature>
<dbReference type="CDD" id="cd00054">
    <property type="entry name" value="EGF_CA"/>
    <property type="match status" value="1"/>
</dbReference>
<evidence type="ECO:0000256" key="13">
    <source>
        <dbReference type="ARBA" id="ARBA00022837"/>
    </source>
</evidence>
<dbReference type="Gene3D" id="2.10.25.10">
    <property type="entry name" value="Laminin"/>
    <property type="match status" value="2"/>
</dbReference>
<dbReference type="PROSITE" id="PS00022">
    <property type="entry name" value="EGF_1"/>
    <property type="match status" value="1"/>
</dbReference>
<dbReference type="AlphaFoldDB" id="A0AAN8AF54"/>
<dbReference type="PRINTS" id="PR00722">
    <property type="entry name" value="CHYMOTRYPSIN"/>
</dbReference>
<dbReference type="PROSITE" id="PS00010">
    <property type="entry name" value="ASX_HYDROXYL"/>
    <property type="match status" value="1"/>
</dbReference>
<feature type="disulfide bond" evidence="27">
    <location>
        <begin position="110"/>
        <end position="119"/>
    </location>
</feature>
<keyword evidence="34" id="KW-1185">Reference proteome</keyword>
<evidence type="ECO:0000256" key="26">
    <source>
        <dbReference type="PIRSR" id="PIRSR001143-1"/>
    </source>
</evidence>
<dbReference type="SMART" id="SM00069">
    <property type="entry name" value="GLA"/>
    <property type="match status" value="1"/>
</dbReference>
<proteinExistence type="predicted"/>
<dbReference type="InterPro" id="IPR018114">
    <property type="entry name" value="TRYPSIN_HIS"/>
</dbReference>
<dbReference type="PROSITE" id="PS01186">
    <property type="entry name" value="EGF_2"/>
    <property type="match status" value="1"/>
</dbReference>
<evidence type="ECO:0000256" key="4">
    <source>
        <dbReference type="ARBA" id="ARBA00022479"/>
    </source>
</evidence>
<dbReference type="CDD" id="cd00190">
    <property type="entry name" value="Tryp_SPc"/>
    <property type="match status" value="1"/>
</dbReference>
<dbReference type="PRINTS" id="PR00001">
    <property type="entry name" value="GLABLOOD"/>
</dbReference>
<evidence type="ECO:0000256" key="10">
    <source>
        <dbReference type="ARBA" id="ARBA00022801"/>
    </source>
</evidence>
<dbReference type="Pfam" id="PF00594">
    <property type="entry name" value="Gla"/>
    <property type="match status" value="1"/>
</dbReference>
<keyword evidence="11" id="KW-0256">Endoplasmic reticulum</keyword>
<evidence type="ECO:0000256" key="1">
    <source>
        <dbReference type="ARBA" id="ARBA00004240"/>
    </source>
</evidence>
<keyword evidence="10 28" id="KW-0378">Hydrolase</keyword>
<evidence type="ECO:0000256" key="5">
    <source>
        <dbReference type="ARBA" id="ARBA00022525"/>
    </source>
</evidence>
<evidence type="ECO:0000256" key="6">
    <source>
        <dbReference type="ARBA" id="ARBA00022536"/>
    </source>
</evidence>
<gene>
    <name evidence="33" type="ORF">PBY51_021946</name>
</gene>
<keyword evidence="6 27" id="KW-0245">EGF-like domain</keyword>
<dbReference type="InterPro" id="IPR000742">
    <property type="entry name" value="EGF"/>
</dbReference>
<organism evidence="33 34">
    <name type="scientific">Eleginops maclovinus</name>
    <name type="common">Patagonian blennie</name>
    <name type="synonym">Eleginus maclovinus</name>
    <dbReference type="NCBI Taxonomy" id="56733"/>
    <lineage>
        <taxon>Eukaryota</taxon>
        <taxon>Metazoa</taxon>
        <taxon>Chordata</taxon>
        <taxon>Craniata</taxon>
        <taxon>Vertebrata</taxon>
        <taxon>Euteleostomi</taxon>
        <taxon>Actinopterygii</taxon>
        <taxon>Neopterygii</taxon>
        <taxon>Teleostei</taxon>
        <taxon>Neoteleostei</taxon>
        <taxon>Acanthomorphata</taxon>
        <taxon>Eupercaria</taxon>
        <taxon>Perciformes</taxon>
        <taxon>Notothenioidei</taxon>
        <taxon>Eleginopidae</taxon>
        <taxon>Eleginops</taxon>
    </lineage>
</organism>
<keyword evidence="13" id="KW-0106">Calcium</keyword>
<evidence type="ECO:0000256" key="8">
    <source>
        <dbReference type="ARBA" id="ARBA00022685"/>
    </source>
</evidence>
<evidence type="ECO:0000256" key="11">
    <source>
        <dbReference type="ARBA" id="ARBA00022824"/>
    </source>
</evidence>
<dbReference type="InterPro" id="IPR000152">
    <property type="entry name" value="EGF-type_Asp/Asn_hydroxyl_site"/>
</dbReference>
<keyword evidence="16" id="KW-0865">Zymogen</keyword>
<dbReference type="PANTHER" id="PTHR24278:SF0">
    <property type="entry name" value="VITAMIN K-DEPENDENT PROTEIN C"/>
    <property type="match status" value="1"/>
</dbReference>
<keyword evidence="17 27" id="KW-1015">Disulfide bond</keyword>
<evidence type="ECO:0000256" key="21">
    <source>
        <dbReference type="ARBA" id="ARBA00038995"/>
    </source>
</evidence>
<comment type="caution">
    <text evidence="33">The sequence shown here is derived from an EMBL/GenBank/DDBJ whole genome shotgun (WGS) entry which is preliminary data.</text>
</comment>
<keyword evidence="8" id="KW-0165">Cleavage on pair of basic residues</keyword>
<dbReference type="InterPro" id="IPR033116">
    <property type="entry name" value="TRYPSIN_SER"/>
</dbReference>
<dbReference type="InterPro" id="IPR009003">
    <property type="entry name" value="Peptidase_S1_PA"/>
</dbReference>
<dbReference type="InterPro" id="IPR043504">
    <property type="entry name" value="Peptidase_S1_PA_chymotrypsin"/>
</dbReference>
<feature type="signal peptide" evidence="29">
    <location>
        <begin position="1"/>
        <end position="19"/>
    </location>
</feature>
<protein>
    <recommendedName>
        <fullName evidence="22">Vitamin K-dependent protein C</fullName>
        <ecNumber evidence="21">3.4.21.69</ecNumber>
    </recommendedName>
    <alternativeName>
        <fullName evidence="25">Anticoagulant protein C</fullName>
    </alternativeName>
    <alternativeName>
        <fullName evidence="23">Autoprothrombin IIA</fullName>
    </alternativeName>
    <alternativeName>
        <fullName evidence="24">Blood coagulation factor XIV</fullName>
    </alternativeName>
</protein>
<reference evidence="33 34" key="2">
    <citation type="journal article" date="2023" name="Mol. Biol. Evol.">
        <title>Genomics of Secondarily Temperate Adaptation in the Only Non-Antarctic Icefish.</title>
        <authorList>
            <person name="Rivera-Colon A.G."/>
            <person name="Rayamajhi N."/>
            <person name="Minhas B.F."/>
            <person name="Madrigal G."/>
            <person name="Bilyk K.T."/>
            <person name="Yoon V."/>
            <person name="Hune M."/>
            <person name="Gregory S."/>
            <person name="Cheng C.H.C."/>
            <person name="Catchen J.M."/>
        </authorList>
    </citation>
    <scope>NUCLEOTIDE SEQUENCE [LARGE SCALE GENOMIC DNA]</scope>
    <source>
        <strain evidence="33">JMC-PN-2008</strain>
    </source>
</reference>
<reference evidence="33 34" key="1">
    <citation type="journal article" date="2023" name="Genes (Basel)">
        <title>Chromosome-Level Genome Assembly and Circadian Gene Repertoire of the Patagonia Blennie Eleginops maclovinus-The Closest Ancestral Proxy of Antarctic Cryonotothenioids.</title>
        <authorList>
            <person name="Cheng C.C."/>
            <person name="Rivera-Colon A.G."/>
            <person name="Minhas B.F."/>
            <person name="Wilson L."/>
            <person name="Rayamajhi N."/>
            <person name="Vargas-Chacoff L."/>
            <person name="Catchen J.M."/>
        </authorList>
    </citation>
    <scope>NUCLEOTIDE SEQUENCE [LARGE SCALE GENOMIC DNA]</scope>
    <source>
        <strain evidence="33">JMC-PN-2008</strain>
    </source>
</reference>
<evidence type="ECO:0000256" key="28">
    <source>
        <dbReference type="RuleBase" id="RU363034"/>
    </source>
</evidence>
<dbReference type="SUPFAM" id="SSF57630">
    <property type="entry name" value="GLA-domain"/>
    <property type="match status" value="1"/>
</dbReference>
<dbReference type="PROSITE" id="PS01187">
    <property type="entry name" value="EGF_CA"/>
    <property type="match status" value="1"/>
</dbReference>
<feature type="chain" id="PRO_5043018711" description="Vitamin K-dependent protein C" evidence="29">
    <location>
        <begin position="20"/>
        <end position="434"/>
    </location>
</feature>
<dbReference type="EC" id="3.4.21.69" evidence="21"/>
<comment type="caution">
    <text evidence="27">Lacks conserved residue(s) required for the propagation of feature annotation.</text>
</comment>
<dbReference type="SMART" id="SM00020">
    <property type="entry name" value="Tryp_SPc"/>
    <property type="match status" value="1"/>
</dbReference>
<evidence type="ECO:0000256" key="17">
    <source>
        <dbReference type="ARBA" id="ARBA00023157"/>
    </source>
</evidence>
<evidence type="ECO:0000313" key="34">
    <source>
        <dbReference type="Proteomes" id="UP001346869"/>
    </source>
</evidence>
<dbReference type="InterPro" id="IPR012224">
    <property type="entry name" value="Pept_S1A_FX"/>
</dbReference>
<evidence type="ECO:0000313" key="33">
    <source>
        <dbReference type="EMBL" id="KAK5860471.1"/>
    </source>
</evidence>
<evidence type="ECO:0000256" key="22">
    <source>
        <dbReference type="ARBA" id="ARBA00040219"/>
    </source>
</evidence>
<dbReference type="GO" id="GO:0007596">
    <property type="term" value="P:blood coagulation"/>
    <property type="evidence" value="ECO:0007669"/>
    <property type="project" value="UniProtKB-KW"/>
</dbReference>
<evidence type="ECO:0000256" key="12">
    <source>
        <dbReference type="ARBA" id="ARBA00022825"/>
    </source>
</evidence>
<evidence type="ECO:0000256" key="18">
    <source>
        <dbReference type="ARBA" id="ARBA00023180"/>
    </source>
</evidence>
<dbReference type="GO" id="GO:0005615">
    <property type="term" value="C:extracellular space"/>
    <property type="evidence" value="ECO:0007669"/>
    <property type="project" value="TreeGrafter"/>
</dbReference>
<keyword evidence="5" id="KW-0964">Secreted</keyword>
<keyword evidence="7 28" id="KW-0645">Protease</keyword>
<evidence type="ECO:0000256" key="20">
    <source>
        <dbReference type="ARBA" id="ARBA00037553"/>
    </source>
</evidence>
<dbReference type="Proteomes" id="UP001346869">
    <property type="component" value="Unassembled WGS sequence"/>
</dbReference>
<comment type="subcellular location">
    <subcellularLocation>
        <location evidence="1">Endoplasmic reticulum</location>
    </subcellularLocation>
    <subcellularLocation>
        <location evidence="2">Golgi apparatus</location>
    </subcellularLocation>
    <subcellularLocation>
        <location evidence="3">Secreted</location>
    </subcellularLocation>
</comment>
<dbReference type="SUPFAM" id="SSF57196">
    <property type="entry name" value="EGF/Laminin"/>
    <property type="match status" value="1"/>
</dbReference>
<dbReference type="PROSITE" id="PS50998">
    <property type="entry name" value="GLA_2"/>
    <property type="match status" value="1"/>
</dbReference>